<sequence>MILSLIFFLASLLTGFAVHDLLQLNLKSLFRYPFSLVIGTLLITLITFLASLFLGLNSFVVILIIFLFLTASTFVMFQRLDAFSISEKIISKSNTIPIIGLAFLFAVVFLLFSKSIFQNTSGIIAGNRLVWTDWPVHLAITNSFVKGDNFPPQNPQFAGENLAYPFFSDFLSSILIVLGSSLSLSYILPGIILTTSSILLLYYLGTVLVKSKNIAILGVLIALFWGGIGFVYFFQELQTSGNLLSTLIYPAKEYTFYEGKNLWFFSFLYSEILPQRSFLFGLPIFLISLILMIQGLEKSKKNYLLVSGLLVSILPFFHTHSYLSIILFCAAYLPLYFINYLKSAGSAASLKKLEEVLLYLLIPIAGLGLIQLPLFSSLNLGQTVGINWGWMKRDENFLTFWFKNTGFFWPLLLFAIFKVKVHKTIKNIALASIILFVLPNFIRFAPWPYDNLKIFTYWYLIGAFFVASSIYMIFKRGLLGKIIATLLFISLITAG</sequence>
<name>A0A1F5I782_9BACT</name>
<keyword evidence="1" id="KW-1133">Transmembrane helix</keyword>
<feature type="transmembrane region" description="Helical" evidence="1">
    <location>
        <begin position="33"/>
        <end position="54"/>
    </location>
</feature>
<feature type="transmembrane region" description="Helical" evidence="1">
    <location>
        <begin position="278"/>
        <end position="296"/>
    </location>
</feature>
<gene>
    <name evidence="2" type="ORF">A3G14_04135</name>
</gene>
<dbReference type="EMBL" id="MFBY01000060">
    <property type="protein sequence ID" value="OGE12242.1"/>
    <property type="molecule type" value="Genomic_DNA"/>
</dbReference>
<comment type="caution">
    <text evidence="2">The sequence shown here is derived from an EMBL/GenBank/DDBJ whole genome shotgun (WGS) entry which is preliminary data.</text>
</comment>
<feature type="transmembrane region" description="Helical" evidence="1">
    <location>
        <begin position="398"/>
        <end position="417"/>
    </location>
</feature>
<feature type="transmembrane region" description="Helical" evidence="1">
    <location>
        <begin position="89"/>
        <end position="112"/>
    </location>
</feature>
<accession>A0A1F5I782</accession>
<organism evidence="2 3">
    <name type="scientific">Candidatus Curtissbacteria bacterium RIFCSPLOWO2_12_FULL_38_9</name>
    <dbReference type="NCBI Taxonomy" id="1797735"/>
    <lineage>
        <taxon>Bacteria</taxon>
        <taxon>Candidatus Curtissiibacteriota</taxon>
    </lineage>
</organism>
<keyword evidence="1" id="KW-0472">Membrane</keyword>
<protein>
    <recommendedName>
        <fullName evidence="4">Glycosyltransferase RgtA/B/C/D-like domain-containing protein</fullName>
    </recommendedName>
</protein>
<dbReference type="AlphaFoldDB" id="A0A1F5I782"/>
<proteinExistence type="predicted"/>
<feature type="non-terminal residue" evidence="2">
    <location>
        <position position="495"/>
    </location>
</feature>
<evidence type="ECO:0000313" key="3">
    <source>
        <dbReference type="Proteomes" id="UP000177300"/>
    </source>
</evidence>
<dbReference type="Proteomes" id="UP000177300">
    <property type="component" value="Unassembled WGS sequence"/>
</dbReference>
<feature type="transmembrane region" description="Helical" evidence="1">
    <location>
        <begin position="59"/>
        <end position="77"/>
    </location>
</feature>
<feature type="transmembrane region" description="Helical" evidence="1">
    <location>
        <begin position="429"/>
        <end position="449"/>
    </location>
</feature>
<feature type="transmembrane region" description="Helical" evidence="1">
    <location>
        <begin position="214"/>
        <end position="234"/>
    </location>
</feature>
<reference evidence="2 3" key="1">
    <citation type="journal article" date="2016" name="Nat. Commun.">
        <title>Thousands of microbial genomes shed light on interconnected biogeochemical processes in an aquifer system.</title>
        <authorList>
            <person name="Anantharaman K."/>
            <person name="Brown C.T."/>
            <person name="Hug L.A."/>
            <person name="Sharon I."/>
            <person name="Castelle C.J."/>
            <person name="Probst A.J."/>
            <person name="Thomas B.C."/>
            <person name="Singh A."/>
            <person name="Wilkins M.J."/>
            <person name="Karaoz U."/>
            <person name="Brodie E.L."/>
            <person name="Williams K.H."/>
            <person name="Hubbard S.S."/>
            <person name="Banfield J.F."/>
        </authorList>
    </citation>
    <scope>NUCLEOTIDE SEQUENCE [LARGE SCALE GENOMIC DNA]</scope>
</reference>
<evidence type="ECO:0000313" key="2">
    <source>
        <dbReference type="EMBL" id="OGE12242.1"/>
    </source>
</evidence>
<feature type="transmembrane region" description="Helical" evidence="1">
    <location>
        <begin position="325"/>
        <end position="344"/>
    </location>
</feature>
<keyword evidence="1" id="KW-0812">Transmembrane</keyword>
<evidence type="ECO:0008006" key="4">
    <source>
        <dbReference type="Google" id="ProtNLM"/>
    </source>
</evidence>
<feature type="transmembrane region" description="Helical" evidence="1">
    <location>
        <begin position="455"/>
        <end position="474"/>
    </location>
</feature>
<feature type="transmembrane region" description="Helical" evidence="1">
    <location>
        <begin position="186"/>
        <end position="205"/>
    </location>
</feature>
<feature type="transmembrane region" description="Helical" evidence="1">
    <location>
        <begin position="356"/>
        <end position="378"/>
    </location>
</feature>
<evidence type="ECO:0000256" key="1">
    <source>
        <dbReference type="SAM" id="Phobius"/>
    </source>
</evidence>